<name>A0A1L9T8S5_9EURO</name>
<reference evidence="2" key="1">
    <citation type="journal article" date="2017" name="Genome Biol.">
        <title>Comparative genomics reveals high biological diversity and specific adaptations in the industrially and medically important fungal genus Aspergillus.</title>
        <authorList>
            <person name="de Vries R.P."/>
            <person name="Riley R."/>
            <person name="Wiebenga A."/>
            <person name="Aguilar-Osorio G."/>
            <person name="Amillis S."/>
            <person name="Uchima C.A."/>
            <person name="Anderluh G."/>
            <person name="Asadollahi M."/>
            <person name="Askin M."/>
            <person name="Barry K."/>
            <person name="Battaglia E."/>
            <person name="Bayram O."/>
            <person name="Benocci T."/>
            <person name="Braus-Stromeyer S.A."/>
            <person name="Caldana C."/>
            <person name="Canovas D."/>
            <person name="Cerqueira G.C."/>
            <person name="Chen F."/>
            <person name="Chen W."/>
            <person name="Choi C."/>
            <person name="Clum A."/>
            <person name="Dos Santos R.A."/>
            <person name="Damasio A.R."/>
            <person name="Diallinas G."/>
            <person name="Emri T."/>
            <person name="Fekete E."/>
            <person name="Flipphi M."/>
            <person name="Freyberg S."/>
            <person name="Gallo A."/>
            <person name="Gournas C."/>
            <person name="Habgood R."/>
            <person name="Hainaut M."/>
            <person name="Harispe M.L."/>
            <person name="Henrissat B."/>
            <person name="Hilden K.S."/>
            <person name="Hope R."/>
            <person name="Hossain A."/>
            <person name="Karabika E."/>
            <person name="Karaffa L."/>
            <person name="Karanyi Z."/>
            <person name="Krasevec N."/>
            <person name="Kuo A."/>
            <person name="Kusch H."/>
            <person name="LaButti K."/>
            <person name="Lagendijk E.L."/>
            <person name="Lapidus A."/>
            <person name="Levasseur A."/>
            <person name="Lindquist E."/>
            <person name="Lipzen A."/>
            <person name="Logrieco A.F."/>
            <person name="MacCabe A."/>
            <person name="Maekelae M.R."/>
            <person name="Malavazi I."/>
            <person name="Melin P."/>
            <person name="Meyer V."/>
            <person name="Mielnichuk N."/>
            <person name="Miskei M."/>
            <person name="Molnar A.P."/>
            <person name="Mule G."/>
            <person name="Ngan C.Y."/>
            <person name="Orejas M."/>
            <person name="Orosz E."/>
            <person name="Ouedraogo J.P."/>
            <person name="Overkamp K.M."/>
            <person name="Park H.-S."/>
            <person name="Perrone G."/>
            <person name="Piumi F."/>
            <person name="Punt P.J."/>
            <person name="Ram A.F."/>
            <person name="Ramon A."/>
            <person name="Rauscher S."/>
            <person name="Record E."/>
            <person name="Riano-Pachon D.M."/>
            <person name="Robert V."/>
            <person name="Roehrig J."/>
            <person name="Ruller R."/>
            <person name="Salamov A."/>
            <person name="Salih N.S."/>
            <person name="Samson R.A."/>
            <person name="Sandor E."/>
            <person name="Sanguinetti M."/>
            <person name="Schuetze T."/>
            <person name="Sepcic K."/>
            <person name="Shelest E."/>
            <person name="Sherlock G."/>
            <person name="Sophianopoulou V."/>
            <person name="Squina F.M."/>
            <person name="Sun H."/>
            <person name="Susca A."/>
            <person name="Todd R.B."/>
            <person name="Tsang A."/>
            <person name="Unkles S.E."/>
            <person name="van de Wiele N."/>
            <person name="van Rossen-Uffink D."/>
            <person name="Oliveira J.V."/>
            <person name="Vesth T.C."/>
            <person name="Visser J."/>
            <person name="Yu J.-H."/>
            <person name="Zhou M."/>
            <person name="Andersen M.R."/>
            <person name="Archer D.B."/>
            <person name="Baker S.E."/>
            <person name="Benoit I."/>
            <person name="Brakhage A.A."/>
            <person name="Braus G.H."/>
            <person name="Fischer R."/>
            <person name="Frisvad J.C."/>
            <person name="Goldman G.H."/>
            <person name="Houbraken J."/>
            <person name="Oakley B."/>
            <person name="Pocsi I."/>
            <person name="Scazzocchio C."/>
            <person name="Seiboth B."/>
            <person name="vanKuyk P.A."/>
            <person name="Wortman J."/>
            <person name="Dyer P.S."/>
            <person name="Grigoriev I.V."/>
        </authorList>
    </citation>
    <scope>NUCLEOTIDE SEQUENCE [LARGE SCALE GENOMIC DNA]</scope>
    <source>
        <strain evidence="2">CBS 593.65</strain>
    </source>
</reference>
<dbReference type="EMBL" id="KV878591">
    <property type="protein sequence ID" value="OJJ55816.1"/>
    <property type="molecule type" value="Genomic_DNA"/>
</dbReference>
<keyword evidence="2" id="KW-1185">Reference proteome</keyword>
<dbReference type="OrthoDB" id="4492388at2759"/>
<organism evidence="1 2">
    <name type="scientific">Aspergillus sydowii CBS 593.65</name>
    <dbReference type="NCBI Taxonomy" id="1036612"/>
    <lineage>
        <taxon>Eukaryota</taxon>
        <taxon>Fungi</taxon>
        <taxon>Dikarya</taxon>
        <taxon>Ascomycota</taxon>
        <taxon>Pezizomycotina</taxon>
        <taxon>Eurotiomycetes</taxon>
        <taxon>Eurotiomycetidae</taxon>
        <taxon>Eurotiales</taxon>
        <taxon>Aspergillaceae</taxon>
        <taxon>Aspergillus</taxon>
        <taxon>Aspergillus subgen. Nidulantes</taxon>
    </lineage>
</organism>
<accession>A0A1L9T8S5</accession>
<sequence>MISSFSAVTSTPKLHLSNSHITLQKEDKKHATLNRTFEAIMEEAKDHRRYAESFDGSFCVPDSPDAWRKLAKQGRIFMKSIHDIRNMLSGSKVRKRQFAAMKAIWPQIQDPAVFENRLDQFGLEAVWEQASSSIWPYPLSWTISKSMISLKNKSDGLVYGCPPSGG</sequence>
<dbReference type="VEuPathDB" id="FungiDB:ASPSYDRAFT_48058"/>
<protein>
    <submittedName>
        <fullName evidence="1">Uncharacterized protein</fullName>
    </submittedName>
</protein>
<dbReference type="GeneID" id="63763631"/>
<proteinExistence type="predicted"/>
<evidence type="ECO:0000313" key="1">
    <source>
        <dbReference type="EMBL" id="OJJ55816.1"/>
    </source>
</evidence>
<dbReference type="Proteomes" id="UP000184356">
    <property type="component" value="Unassembled WGS sequence"/>
</dbReference>
<evidence type="ECO:0000313" key="2">
    <source>
        <dbReference type="Proteomes" id="UP000184356"/>
    </source>
</evidence>
<dbReference type="RefSeq" id="XP_040699622.1">
    <property type="nucleotide sequence ID" value="XM_040847558.1"/>
</dbReference>
<dbReference type="AlphaFoldDB" id="A0A1L9T8S5"/>
<gene>
    <name evidence="1" type="ORF">ASPSYDRAFT_48058</name>
</gene>